<dbReference type="AlphaFoldDB" id="A0A9P5ZZR0"/>
<name>A0A9P5ZZR0_PLEER</name>
<organism evidence="1 2">
    <name type="scientific">Pleurotus eryngii</name>
    <name type="common">Boletus of the steppes</name>
    <dbReference type="NCBI Taxonomy" id="5323"/>
    <lineage>
        <taxon>Eukaryota</taxon>
        <taxon>Fungi</taxon>
        <taxon>Dikarya</taxon>
        <taxon>Basidiomycota</taxon>
        <taxon>Agaricomycotina</taxon>
        <taxon>Agaricomycetes</taxon>
        <taxon>Agaricomycetidae</taxon>
        <taxon>Agaricales</taxon>
        <taxon>Pleurotineae</taxon>
        <taxon>Pleurotaceae</taxon>
        <taxon>Pleurotus</taxon>
    </lineage>
</organism>
<proteinExistence type="predicted"/>
<evidence type="ECO:0000313" key="1">
    <source>
        <dbReference type="EMBL" id="KAF9495630.1"/>
    </source>
</evidence>
<sequence>MPVESPKHMHTTNSSFVSSTTLPSPFQPTFVMGIKAKIKQLVPSCLPTMGKGDVDATILWDWFVKCENFLRHKNTVPANMVKTVAYRMTGIHMICWLAANGPLLSEMDWDSYKDHLHALFLPSNWEYTMWMAILRMKQDSKPFSNFILDIMRRNNLLAGTNSFMNDDFIQNTIEAGMDVELTTECHHKNTNSITTFKAWMDETK</sequence>
<gene>
    <name evidence="1" type="ORF">BDN71DRAFT_1506565</name>
</gene>
<protein>
    <submittedName>
        <fullName evidence="1">Uncharacterized protein</fullName>
    </submittedName>
</protein>
<dbReference type="Proteomes" id="UP000807025">
    <property type="component" value="Unassembled WGS sequence"/>
</dbReference>
<accession>A0A9P5ZZR0</accession>
<dbReference type="EMBL" id="MU154560">
    <property type="protein sequence ID" value="KAF9495630.1"/>
    <property type="molecule type" value="Genomic_DNA"/>
</dbReference>
<keyword evidence="2" id="KW-1185">Reference proteome</keyword>
<reference evidence="1" key="1">
    <citation type="submission" date="2020-11" db="EMBL/GenBank/DDBJ databases">
        <authorList>
            <consortium name="DOE Joint Genome Institute"/>
            <person name="Ahrendt S."/>
            <person name="Riley R."/>
            <person name="Andreopoulos W."/>
            <person name="Labutti K."/>
            <person name="Pangilinan J."/>
            <person name="Ruiz-Duenas F.J."/>
            <person name="Barrasa J.M."/>
            <person name="Sanchez-Garcia M."/>
            <person name="Camarero S."/>
            <person name="Miyauchi S."/>
            <person name="Serrano A."/>
            <person name="Linde D."/>
            <person name="Babiker R."/>
            <person name="Drula E."/>
            <person name="Ayuso-Fernandez I."/>
            <person name="Pacheco R."/>
            <person name="Padilla G."/>
            <person name="Ferreira P."/>
            <person name="Barriuso J."/>
            <person name="Kellner H."/>
            <person name="Castanera R."/>
            <person name="Alfaro M."/>
            <person name="Ramirez L."/>
            <person name="Pisabarro A.G."/>
            <person name="Kuo A."/>
            <person name="Tritt A."/>
            <person name="Lipzen A."/>
            <person name="He G."/>
            <person name="Yan M."/>
            <person name="Ng V."/>
            <person name="Cullen D."/>
            <person name="Martin F."/>
            <person name="Rosso M.-N."/>
            <person name="Henrissat B."/>
            <person name="Hibbett D."/>
            <person name="Martinez A.T."/>
            <person name="Grigoriev I.V."/>
        </authorList>
    </citation>
    <scope>NUCLEOTIDE SEQUENCE</scope>
    <source>
        <strain evidence="1">ATCC 90797</strain>
    </source>
</reference>
<evidence type="ECO:0000313" key="2">
    <source>
        <dbReference type="Proteomes" id="UP000807025"/>
    </source>
</evidence>
<dbReference type="OrthoDB" id="2369050at2759"/>
<comment type="caution">
    <text evidence="1">The sequence shown here is derived from an EMBL/GenBank/DDBJ whole genome shotgun (WGS) entry which is preliminary data.</text>
</comment>